<evidence type="ECO:0000256" key="2">
    <source>
        <dbReference type="SAM" id="MobiDB-lite"/>
    </source>
</evidence>
<dbReference type="Pfam" id="PF00225">
    <property type="entry name" value="Kinesin"/>
    <property type="match status" value="1"/>
</dbReference>
<gene>
    <name evidence="5" type="ORF">AYL99_05173</name>
</gene>
<dbReference type="Gene3D" id="3.40.850.10">
    <property type="entry name" value="Kinesin motor domain"/>
    <property type="match status" value="1"/>
</dbReference>
<dbReference type="GO" id="GO:0005871">
    <property type="term" value="C:kinesin complex"/>
    <property type="evidence" value="ECO:0007669"/>
    <property type="project" value="TreeGrafter"/>
</dbReference>
<organism evidence="5 6">
    <name type="scientific">Fonsecaea erecta</name>
    <dbReference type="NCBI Taxonomy" id="1367422"/>
    <lineage>
        <taxon>Eukaryota</taxon>
        <taxon>Fungi</taxon>
        <taxon>Dikarya</taxon>
        <taxon>Ascomycota</taxon>
        <taxon>Pezizomycotina</taxon>
        <taxon>Eurotiomycetes</taxon>
        <taxon>Chaetothyriomycetidae</taxon>
        <taxon>Chaetothyriales</taxon>
        <taxon>Herpotrichiellaceae</taxon>
        <taxon>Fonsecaea</taxon>
    </lineage>
</organism>
<reference evidence="5 6" key="1">
    <citation type="submission" date="2016-04" db="EMBL/GenBank/DDBJ databases">
        <title>Draft genome of Fonsecaea erecta CBS 125763.</title>
        <authorList>
            <person name="Weiss V.A."/>
            <person name="Vicente V.A."/>
            <person name="Raittz R.T."/>
            <person name="Moreno L.F."/>
            <person name="De Souza E.M."/>
            <person name="Pedrosa F.O."/>
            <person name="Steffens M.B."/>
            <person name="Faoro H."/>
            <person name="Tadra-Sfeir M.Z."/>
            <person name="Najafzadeh M.J."/>
            <person name="Felipe M.S."/>
            <person name="Teixeira M."/>
            <person name="Sun J."/>
            <person name="Xi L."/>
            <person name="Gomes R."/>
            <person name="De Azevedo C.M."/>
            <person name="Salgado C.G."/>
            <person name="Da Silva M.B."/>
            <person name="Nascimento M.F."/>
            <person name="Queiroz-Telles F."/>
            <person name="Attili D.S."/>
            <person name="Gorbushina A."/>
        </authorList>
    </citation>
    <scope>NUCLEOTIDE SEQUENCE [LARGE SCALE GENOMIC DNA]</scope>
    <source>
        <strain evidence="5 6">CBS 125763</strain>
    </source>
</reference>
<dbReference type="STRING" id="1367422.A0A178ZL13"/>
<protein>
    <recommendedName>
        <fullName evidence="4">Kinesin motor domain-containing protein</fullName>
    </recommendedName>
</protein>
<evidence type="ECO:0000256" key="1">
    <source>
        <dbReference type="SAM" id="Coils"/>
    </source>
</evidence>
<dbReference type="InterPro" id="IPR001752">
    <property type="entry name" value="Kinesin_motor_dom"/>
</dbReference>
<feature type="domain" description="Kinesin motor" evidence="4">
    <location>
        <begin position="228"/>
        <end position="635"/>
    </location>
</feature>
<dbReference type="GeneID" id="30009341"/>
<keyword evidence="1" id="KW-0175">Coiled coil</keyword>
<dbReference type="AlphaFoldDB" id="A0A178ZL13"/>
<feature type="transmembrane region" description="Helical" evidence="3">
    <location>
        <begin position="48"/>
        <end position="65"/>
    </location>
</feature>
<name>A0A178ZL13_9EURO</name>
<evidence type="ECO:0000256" key="3">
    <source>
        <dbReference type="SAM" id="Phobius"/>
    </source>
</evidence>
<keyword evidence="3" id="KW-0472">Membrane</keyword>
<dbReference type="SUPFAM" id="SSF52540">
    <property type="entry name" value="P-loop containing nucleoside triphosphate hydrolases"/>
    <property type="match status" value="1"/>
</dbReference>
<dbReference type="GO" id="GO:0003777">
    <property type="term" value="F:microtubule motor activity"/>
    <property type="evidence" value="ECO:0007669"/>
    <property type="project" value="InterPro"/>
</dbReference>
<dbReference type="OrthoDB" id="3665366at2759"/>
<dbReference type="GO" id="GO:0005524">
    <property type="term" value="F:ATP binding"/>
    <property type="evidence" value="ECO:0007669"/>
    <property type="project" value="InterPro"/>
</dbReference>
<dbReference type="InterPro" id="IPR027640">
    <property type="entry name" value="Kinesin-like_fam"/>
</dbReference>
<dbReference type="Proteomes" id="UP000078343">
    <property type="component" value="Unassembled WGS sequence"/>
</dbReference>
<feature type="transmembrane region" description="Helical" evidence="3">
    <location>
        <begin position="6"/>
        <end position="28"/>
    </location>
</feature>
<feature type="coiled-coil region" evidence="1">
    <location>
        <begin position="135"/>
        <end position="169"/>
    </location>
</feature>
<sequence length="660" mass="72977">MAIDFLLLHYTTRLIVFLLDWCLAILVLRIEQPYLLSALRAWLAYRDIVVGYLLSPVGMLVPVWFTHLTGSDRVRESETAVAAPGAHQVTSTPGAPRGTPTEDLPTHGKSQLAGADRGCVPSVVGPQTPLHCAQIEQLEAASGAAQAENDRLSAENELLQSTIASLHNDLSEIRTLRAEPDQDLKVLEQQSAERLRQCDHLSSPCADLTQDAQRLERRVGELEQGLLGSRNLVRLYRRKTALLEATSRVRRYVAASLDRKNRHNEDRIRRLTAERNDVLAATDMWISQPWFRDSLPRIVFTAQVVDARASLQDAPAVARTIDVLGDGILHPVSGASASPRRLHTFDHVSADTEETQRGRQAFADALLSFHGYHGRAICFIADGESGTGKTYNMFTRPDSLARRALYWARGAAVRSACAKFNPANFNTSSDATATCSFEIAITEWLPSSSSKGRVVAYDHLRNLPPRVEFDCCSRQPLEGIGNPTERERWYGVEFPRRRADEDIGPALDRMLDDALQERRAAPTPLNACSSRSHLVLSVRVDGAGPAGVHVIDLAGSEVAMAKSADDRLAAENAFIHSSRYAILQQQRAYVSGDVVTRDPKSIPQWESMLKHDNPTIVYMAHLHPGLGREGATVQMLQDVRDLQERQAKRTTKAKLPAGNR</sequence>
<dbReference type="GO" id="GO:0005874">
    <property type="term" value="C:microtubule"/>
    <property type="evidence" value="ECO:0007669"/>
    <property type="project" value="TreeGrafter"/>
</dbReference>
<evidence type="ECO:0000313" key="6">
    <source>
        <dbReference type="Proteomes" id="UP000078343"/>
    </source>
</evidence>
<dbReference type="EMBL" id="LVYI01000004">
    <property type="protein sequence ID" value="OAP60171.1"/>
    <property type="molecule type" value="Genomic_DNA"/>
</dbReference>
<dbReference type="InterPro" id="IPR036961">
    <property type="entry name" value="Kinesin_motor_dom_sf"/>
</dbReference>
<keyword evidence="6" id="KW-1185">Reference proteome</keyword>
<keyword evidence="3" id="KW-1133">Transmembrane helix</keyword>
<keyword evidence="3" id="KW-0812">Transmembrane</keyword>
<dbReference type="PRINTS" id="PR00380">
    <property type="entry name" value="KINESINHEAVY"/>
</dbReference>
<proteinExistence type="predicted"/>
<dbReference type="PANTHER" id="PTHR24115">
    <property type="entry name" value="KINESIN-RELATED"/>
    <property type="match status" value="1"/>
</dbReference>
<evidence type="ECO:0000313" key="5">
    <source>
        <dbReference type="EMBL" id="OAP60171.1"/>
    </source>
</evidence>
<accession>A0A178ZL13</accession>
<dbReference type="InterPro" id="IPR027417">
    <property type="entry name" value="P-loop_NTPase"/>
</dbReference>
<dbReference type="GO" id="GO:0016887">
    <property type="term" value="F:ATP hydrolysis activity"/>
    <property type="evidence" value="ECO:0007669"/>
    <property type="project" value="TreeGrafter"/>
</dbReference>
<dbReference type="GO" id="GO:0007018">
    <property type="term" value="P:microtubule-based movement"/>
    <property type="evidence" value="ECO:0007669"/>
    <property type="project" value="InterPro"/>
</dbReference>
<dbReference type="GO" id="GO:0008017">
    <property type="term" value="F:microtubule binding"/>
    <property type="evidence" value="ECO:0007669"/>
    <property type="project" value="InterPro"/>
</dbReference>
<evidence type="ECO:0000259" key="4">
    <source>
        <dbReference type="SMART" id="SM00129"/>
    </source>
</evidence>
<feature type="region of interest" description="Disordered" evidence="2">
    <location>
        <begin position="80"/>
        <end position="113"/>
    </location>
</feature>
<dbReference type="RefSeq" id="XP_018693538.1">
    <property type="nucleotide sequence ID" value="XM_018836685.1"/>
</dbReference>
<comment type="caution">
    <text evidence="5">The sequence shown here is derived from an EMBL/GenBank/DDBJ whole genome shotgun (WGS) entry which is preliminary data.</text>
</comment>
<dbReference type="SMART" id="SM00129">
    <property type="entry name" value="KISc"/>
    <property type="match status" value="1"/>
</dbReference>